<dbReference type="Proteomes" id="UP000822688">
    <property type="component" value="Chromosome 1"/>
</dbReference>
<dbReference type="InterPro" id="IPR043151">
    <property type="entry name" value="BAH_sf"/>
</dbReference>
<evidence type="ECO:0000313" key="3">
    <source>
        <dbReference type="Proteomes" id="UP000822688"/>
    </source>
</evidence>
<comment type="caution">
    <text evidence="2">The sequence shown here is derived from an EMBL/GenBank/DDBJ whole genome shotgun (WGS) entry which is preliminary data.</text>
</comment>
<dbReference type="Pfam" id="PF01426">
    <property type="entry name" value="BAH"/>
    <property type="match status" value="1"/>
</dbReference>
<feature type="domain" description="BAH" evidence="1">
    <location>
        <begin position="30"/>
        <end position="155"/>
    </location>
</feature>
<dbReference type="SMART" id="SM00439">
    <property type="entry name" value="BAH"/>
    <property type="match status" value="1"/>
</dbReference>
<dbReference type="EMBL" id="CM026421">
    <property type="protein sequence ID" value="KAG0590396.1"/>
    <property type="molecule type" value="Genomic_DNA"/>
</dbReference>
<evidence type="ECO:0000259" key="1">
    <source>
        <dbReference type="PROSITE" id="PS51038"/>
    </source>
</evidence>
<dbReference type="PROSITE" id="PS51038">
    <property type="entry name" value="BAH"/>
    <property type="match status" value="1"/>
</dbReference>
<keyword evidence="3" id="KW-1185">Reference proteome</keyword>
<evidence type="ECO:0000313" key="2">
    <source>
        <dbReference type="EMBL" id="KAG0590396.1"/>
    </source>
</evidence>
<gene>
    <name evidence="2" type="ORF">KC19_1G096500</name>
</gene>
<proteinExistence type="predicted"/>
<dbReference type="GO" id="GO:0003723">
    <property type="term" value="F:RNA binding"/>
    <property type="evidence" value="ECO:0007669"/>
    <property type="project" value="TreeGrafter"/>
</dbReference>
<sequence length="179" mass="20586">MASSSTGEFEWGGKVQGSDSSYEQMRYRGTWYALYDCVHIRSDGEEPHVGKIMRMYEENGTRWVRVRWFMKGHELPFLVTKDLSGKNKKELYIGQGSVKGVENVNRVETIVRKVSVVCTARCSRNPQPSQQIVDGADYIFNKAYDAQERKLVKMDRIEKGLASKLFNQERHLKMEGPSP</sequence>
<dbReference type="FunFam" id="2.30.30.490:FF:000017">
    <property type="entry name" value="Bromo-adjacent homology (BAH) domain-containing protein"/>
    <property type="match status" value="1"/>
</dbReference>
<dbReference type="PANTHER" id="PTHR47073:SF2">
    <property type="entry name" value="PROTEIN ANTI-SILENCING 1"/>
    <property type="match status" value="1"/>
</dbReference>
<dbReference type="InterPro" id="IPR001025">
    <property type="entry name" value="BAH_dom"/>
</dbReference>
<protein>
    <recommendedName>
        <fullName evidence="1">BAH domain-containing protein</fullName>
    </recommendedName>
</protein>
<dbReference type="Gene3D" id="2.30.30.490">
    <property type="match status" value="1"/>
</dbReference>
<dbReference type="GO" id="GO:0003682">
    <property type="term" value="F:chromatin binding"/>
    <property type="evidence" value="ECO:0007669"/>
    <property type="project" value="InterPro"/>
</dbReference>
<accession>A0A8T0J5E3</accession>
<reference evidence="2" key="1">
    <citation type="submission" date="2020-06" db="EMBL/GenBank/DDBJ databases">
        <title>WGS assembly of Ceratodon purpureus strain R40.</title>
        <authorList>
            <person name="Carey S.B."/>
            <person name="Jenkins J."/>
            <person name="Shu S."/>
            <person name="Lovell J.T."/>
            <person name="Sreedasyam A."/>
            <person name="Maumus F."/>
            <person name="Tiley G.P."/>
            <person name="Fernandez-Pozo N."/>
            <person name="Barry K."/>
            <person name="Chen C."/>
            <person name="Wang M."/>
            <person name="Lipzen A."/>
            <person name="Daum C."/>
            <person name="Saski C.A."/>
            <person name="Payton A.C."/>
            <person name="Mcbreen J.C."/>
            <person name="Conrad R.E."/>
            <person name="Kollar L.M."/>
            <person name="Olsson S."/>
            <person name="Huttunen S."/>
            <person name="Landis J.B."/>
            <person name="Wickett N.J."/>
            <person name="Johnson M.G."/>
            <person name="Rensing S.A."/>
            <person name="Grimwood J."/>
            <person name="Schmutz J."/>
            <person name="Mcdaniel S.F."/>
        </authorList>
    </citation>
    <scope>NUCLEOTIDE SEQUENCE</scope>
    <source>
        <strain evidence="2">R40</strain>
    </source>
</reference>
<organism evidence="2 3">
    <name type="scientific">Ceratodon purpureus</name>
    <name type="common">Fire moss</name>
    <name type="synonym">Dicranum purpureum</name>
    <dbReference type="NCBI Taxonomy" id="3225"/>
    <lineage>
        <taxon>Eukaryota</taxon>
        <taxon>Viridiplantae</taxon>
        <taxon>Streptophyta</taxon>
        <taxon>Embryophyta</taxon>
        <taxon>Bryophyta</taxon>
        <taxon>Bryophytina</taxon>
        <taxon>Bryopsida</taxon>
        <taxon>Dicranidae</taxon>
        <taxon>Pseudoditrichales</taxon>
        <taxon>Ditrichaceae</taxon>
        <taxon>Ceratodon</taxon>
    </lineage>
</organism>
<dbReference type="AlphaFoldDB" id="A0A8T0J5E3"/>
<name>A0A8T0J5E3_CERPU</name>
<dbReference type="OrthoDB" id="1896853at2759"/>
<dbReference type="PANTHER" id="PTHR47073">
    <property type="entry name" value="PROTEIN ANTI-SILENCING 1"/>
    <property type="match status" value="1"/>
</dbReference>